<keyword evidence="4" id="KW-0597">Phosphoprotein</keyword>
<keyword evidence="8" id="KW-0067">ATP-binding</keyword>
<accession>A0A8J7CEB0</accession>
<dbReference type="PROSITE" id="PS50109">
    <property type="entry name" value="HIS_KIN"/>
    <property type="match status" value="1"/>
</dbReference>
<keyword evidence="10" id="KW-0812">Transmembrane</keyword>
<feature type="transmembrane region" description="Helical" evidence="10">
    <location>
        <begin position="38"/>
        <end position="55"/>
    </location>
</feature>
<evidence type="ECO:0000256" key="6">
    <source>
        <dbReference type="ARBA" id="ARBA00022741"/>
    </source>
</evidence>
<dbReference type="Proteomes" id="UP000598633">
    <property type="component" value="Unassembled WGS sequence"/>
</dbReference>
<keyword evidence="9" id="KW-0902">Two-component regulatory system</keyword>
<comment type="caution">
    <text evidence="13">The sequence shown here is derived from an EMBL/GenBank/DDBJ whole genome shotgun (WGS) entry which is preliminary data.</text>
</comment>
<evidence type="ECO:0000313" key="13">
    <source>
        <dbReference type="EMBL" id="MBD3870077.1"/>
    </source>
</evidence>
<dbReference type="Gene3D" id="1.10.287.130">
    <property type="match status" value="1"/>
</dbReference>
<keyword evidence="5" id="KW-0808">Transferase</keyword>
<dbReference type="InterPro" id="IPR005467">
    <property type="entry name" value="His_kinase_dom"/>
</dbReference>
<proteinExistence type="predicted"/>
<dbReference type="GO" id="GO:0016020">
    <property type="term" value="C:membrane"/>
    <property type="evidence" value="ECO:0007669"/>
    <property type="project" value="UniProtKB-SubCell"/>
</dbReference>
<evidence type="ECO:0000256" key="8">
    <source>
        <dbReference type="ARBA" id="ARBA00022840"/>
    </source>
</evidence>
<dbReference type="SUPFAM" id="SSF55874">
    <property type="entry name" value="ATPase domain of HSP90 chaperone/DNA topoisomerase II/histidine kinase"/>
    <property type="match status" value="1"/>
</dbReference>
<evidence type="ECO:0000256" key="5">
    <source>
        <dbReference type="ARBA" id="ARBA00022679"/>
    </source>
</evidence>
<dbReference type="SMART" id="SM00387">
    <property type="entry name" value="HATPase_c"/>
    <property type="match status" value="1"/>
</dbReference>
<gene>
    <name evidence="13" type="ORF">IFJ97_01805</name>
</gene>
<dbReference type="PROSITE" id="PS50885">
    <property type="entry name" value="HAMP"/>
    <property type="match status" value="1"/>
</dbReference>
<keyword evidence="10" id="KW-1133">Transmembrane helix</keyword>
<dbReference type="GO" id="GO:0000160">
    <property type="term" value="P:phosphorelay signal transduction system"/>
    <property type="evidence" value="ECO:0007669"/>
    <property type="project" value="UniProtKB-KW"/>
</dbReference>
<dbReference type="GO" id="GO:0005524">
    <property type="term" value="F:ATP binding"/>
    <property type="evidence" value="ECO:0007669"/>
    <property type="project" value="UniProtKB-KW"/>
</dbReference>
<dbReference type="InterPro" id="IPR003660">
    <property type="entry name" value="HAMP_dom"/>
</dbReference>
<dbReference type="EC" id="2.7.13.3" evidence="3"/>
<comment type="subcellular location">
    <subcellularLocation>
        <location evidence="2">Membrane</location>
    </subcellularLocation>
</comment>
<dbReference type="Gene3D" id="3.30.565.10">
    <property type="entry name" value="Histidine kinase-like ATPase, C-terminal domain"/>
    <property type="match status" value="1"/>
</dbReference>
<name>A0A8J7CEB0_9BACT</name>
<dbReference type="InterPro" id="IPR004358">
    <property type="entry name" value="Sig_transdc_His_kin-like_C"/>
</dbReference>
<evidence type="ECO:0000256" key="7">
    <source>
        <dbReference type="ARBA" id="ARBA00022777"/>
    </source>
</evidence>
<evidence type="ECO:0000256" key="10">
    <source>
        <dbReference type="SAM" id="Phobius"/>
    </source>
</evidence>
<dbReference type="PANTHER" id="PTHR43065">
    <property type="entry name" value="SENSOR HISTIDINE KINASE"/>
    <property type="match status" value="1"/>
</dbReference>
<feature type="domain" description="Histidine kinase" evidence="11">
    <location>
        <begin position="229"/>
        <end position="436"/>
    </location>
</feature>
<reference evidence="13 14" key="1">
    <citation type="submission" date="2020-08" db="EMBL/GenBank/DDBJ databases">
        <title>Acidobacteriota in marine sediments use diverse sulfur dissimilation pathways.</title>
        <authorList>
            <person name="Wasmund K."/>
        </authorList>
    </citation>
    <scope>NUCLEOTIDE SEQUENCE [LARGE SCALE GENOMIC DNA]</scope>
    <source>
        <strain evidence="13">MAG AM3-A</strain>
    </source>
</reference>
<evidence type="ECO:0000259" key="12">
    <source>
        <dbReference type="PROSITE" id="PS50885"/>
    </source>
</evidence>
<keyword evidence="7 13" id="KW-0418">Kinase</keyword>
<evidence type="ECO:0000256" key="3">
    <source>
        <dbReference type="ARBA" id="ARBA00012438"/>
    </source>
</evidence>
<dbReference type="PANTHER" id="PTHR43065:SF46">
    <property type="entry name" value="C4-DICARBOXYLATE TRANSPORT SENSOR PROTEIN DCTB"/>
    <property type="match status" value="1"/>
</dbReference>
<dbReference type="InterPro" id="IPR003594">
    <property type="entry name" value="HATPase_dom"/>
</dbReference>
<dbReference type="EMBL" id="JACXWA010000029">
    <property type="protein sequence ID" value="MBD3870077.1"/>
    <property type="molecule type" value="Genomic_DNA"/>
</dbReference>
<dbReference type="InterPro" id="IPR036890">
    <property type="entry name" value="HATPase_C_sf"/>
</dbReference>
<dbReference type="AlphaFoldDB" id="A0A8J7CEB0"/>
<feature type="domain" description="HAMP" evidence="12">
    <location>
        <begin position="63"/>
        <end position="110"/>
    </location>
</feature>
<evidence type="ECO:0000256" key="9">
    <source>
        <dbReference type="ARBA" id="ARBA00023012"/>
    </source>
</evidence>
<dbReference type="Pfam" id="PF02518">
    <property type="entry name" value="HATPase_c"/>
    <property type="match status" value="1"/>
</dbReference>
<evidence type="ECO:0000259" key="11">
    <source>
        <dbReference type="PROSITE" id="PS50109"/>
    </source>
</evidence>
<comment type="catalytic activity">
    <reaction evidence="1">
        <text>ATP + protein L-histidine = ADP + protein N-phospho-L-histidine.</text>
        <dbReference type="EC" id="2.7.13.3"/>
    </reaction>
</comment>
<keyword evidence="6" id="KW-0547">Nucleotide-binding</keyword>
<dbReference type="PRINTS" id="PR00344">
    <property type="entry name" value="BCTRLSENSOR"/>
</dbReference>
<evidence type="ECO:0000313" key="14">
    <source>
        <dbReference type="Proteomes" id="UP000598633"/>
    </source>
</evidence>
<evidence type="ECO:0000256" key="4">
    <source>
        <dbReference type="ARBA" id="ARBA00022553"/>
    </source>
</evidence>
<organism evidence="13 14">
    <name type="scientific">Candidatus Sulfomarinibacter kjeldsenii</name>
    <dbReference type="NCBI Taxonomy" id="2885994"/>
    <lineage>
        <taxon>Bacteria</taxon>
        <taxon>Pseudomonadati</taxon>
        <taxon>Acidobacteriota</taxon>
        <taxon>Thermoanaerobaculia</taxon>
        <taxon>Thermoanaerobaculales</taxon>
        <taxon>Candidatus Sulfomarinibacteraceae</taxon>
        <taxon>Candidatus Sulfomarinibacter</taxon>
    </lineage>
</organism>
<protein>
    <recommendedName>
        <fullName evidence="3">histidine kinase</fullName>
        <ecNumber evidence="3">2.7.13.3</ecNumber>
    </recommendedName>
</protein>
<keyword evidence="10" id="KW-0472">Membrane</keyword>
<sequence>MTKRHGRLTGLVLLTGLIPTIAAGYLIWRSGLEPTSRYFLVGSLVATWLLLVLIVRTQTRYHLRTLSNLLAALREGDYSFRARQVSRADPFGEVITEVNLLAQTLRQQRVEDLEATSLVREVMAEIDVAVFAFDASNRLRQVNAAGEELFRDASDLVGKSASALGLAGCLVGLPARTVELEIDGSKGRWEMRRGSFRQHGRPNHLLVLSDVSRALQAEELAAWKRLIRVIGHELNNSLAPITSLAGSLERVVDQDPLPEDWRSDLGSGLQVIASRVQALNRFMGDCSRLAKLPDPTISPVNIVTSIHNVAKLEKQLSVIVDEGPPTMVDGDQDQLEQVMINLLRNAVEASLETNGEVRVRWESEAGFVKVVISDEGPGLPDSVNLFVPFFTTKPSGSGIGLFLSRQIAEAHGGSVTVRNRERARGCEAILRIPESQD</sequence>
<evidence type="ECO:0000256" key="2">
    <source>
        <dbReference type="ARBA" id="ARBA00004370"/>
    </source>
</evidence>
<dbReference type="GO" id="GO:0004673">
    <property type="term" value="F:protein histidine kinase activity"/>
    <property type="evidence" value="ECO:0007669"/>
    <property type="project" value="UniProtKB-EC"/>
</dbReference>
<evidence type="ECO:0000256" key="1">
    <source>
        <dbReference type="ARBA" id="ARBA00000085"/>
    </source>
</evidence>